<dbReference type="Gene3D" id="1.20.58.1540">
    <property type="entry name" value="Actin interacting protein 3, C-terminal domain"/>
    <property type="match status" value="1"/>
</dbReference>
<dbReference type="Proteomes" id="UP000827549">
    <property type="component" value="Chromosome 3"/>
</dbReference>
<dbReference type="EMBL" id="CP086716">
    <property type="protein sequence ID" value="WOO80204.1"/>
    <property type="molecule type" value="Genomic_DNA"/>
</dbReference>
<dbReference type="GO" id="GO:0030010">
    <property type="term" value="P:establishment of cell polarity"/>
    <property type="evidence" value="ECO:0007669"/>
    <property type="project" value="TreeGrafter"/>
</dbReference>
<dbReference type="GO" id="GO:0005737">
    <property type="term" value="C:cytoplasm"/>
    <property type="evidence" value="ECO:0007669"/>
    <property type="project" value="TreeGrafter"/>
</dbReference>
<dbReference type="InterPro" id="IPR056279">
    <property type="entry name" value="Aip3p_Bud6_N"/>
</dbReference>
<dbReference type="GO" id="GO:0051286">
    <property type="term" value="C:cell tip"/>
    <property type="evidence" value="ECO:0007669"/>
    <property type="project" value="TreeGrafter"/>
</dbReference>
<dbReference type="Pfam" id="PF03915">
    <property type="entry name" value="AIP3"/>
    <property type="match status" value="1"/>
</dbReference>
<proteinExistence type="predicted"/>
<feature type="compositionally biased region" description="Basic and acidic residues" evidence="2">
    <location>
        <begin position="323"/>
        <end position="340"/>
    </location>
</feature>
<dbReference type="GeneID" id="87806956"/>
<protein>
    <submittedName>
        <fullName evidence="4">Bud site selection protein 6</fullName>
    </submittedName>
</protein>
<reference evidence="4" key="1">
    <citation type="submission" date="2023-10" db="EMBL/GenBank/DDBJ databases">
        <authorList>
            <person name="Noh H."/>
        </authorList>
    </citation>
    <scope>NUCLEOTIDE SEQUENCE</scope>
    <source>
        <strain evidence="4">DUCC4014</strain>
    </source>
</reference>
<dbReference type="InterPro" id="IPR005613">
    <property type="entry name" value="AIP3_C"/>
</dbReference>
<feature type="region of interest" description="Disordered" evidence="2">
    <location>
        <begin position="419"/>
        <end position="452"/>
    </location>
</feature>
<feature type="compositionally biased region" description="Polar residues" evidence="2">
    <location>
        <begin position="262"/>
        <end position="283"/>
    </location>
</feature>
<feature type="region of interest" description="Disordered" evidence="2">
    <location>
        <begin position="659"/>
        <end position="696"/>
    </location>
</feature>
<dbReference type="PANTHER" id="PTHR22741">
    <property type="entry name" value="P140CAP/SNIP-RELATED"/>
    <property type="match status" value="1"/>
</dbReference>
<evidence type="ECO:0000259" key="3">
    <source>
        <dbReference type="SMART" id="SM00806"/>
    </source>
</evidence>
<keyword evidence="5" id="KW-1185">Reference proteome</keyword>
<sequence length="1038" mass="112901">MSRPPISYPIQSRTSEYDDTASIRPQLEPSAFPREAASATPRNASGHARGPASALDSYITRLLVVTKQLLQGLEQWCQGTLSEEDVSDIYVRLGNGFELCVTSFRKAGISTSDLDSVPRDLREILERALAEDPSQETLNLYLPDIRAIIFSLLSGLKNKQIAYKRLLTERQTPETTFTPLEAGTPSRPPRLSESGPDSAARIFVSDAPASPASSSSHLPIGPGPSRSQPTASALAERNQQRTPATNRPAPPDAFRPPRSRTDNGSTSGPRPDPSTLQPPGSASSDKRPLPSQPALQQSTSAPSPTLQAPPLPFTNRPPQRTQPHPDRFSHESQLRSRFSADSDLSVLTRTTSDGASLAKSPSTMSKESTASGGPPMLPTLNLPTNINLDEGGASARSSFAALQRSDALERRASKRFSSYTFNKMLPSSPTSKKAQQNGSPQRPARRSDRFPPMPALMEDANGVAVSPETHINIGSPTPGSTAATETLPVTIPGSRSEPDLSPPAMSDLARTASNELGGQPVADAMAAEVSGGDTLKGSQAAALQQLQAGSVTTLKIYLQLGRQVKKTPVELPLTMSALRLLFMERFEYDPGMEDFPDVYIRDPRTGVQYELEDMDDVKEGCVLTLDIEPLDQVKQHFDITFASLAQDIKELKQSLNQSKRVSTQIPSHPSLLTVSSPQPSRAIEKSPELPPQVTPRAPPTATFGPPHPDLQTHYQEVQDLRRDLAVMRQLHLDFLSQTKESFGQLRAQNLAMREVVKTKMGGNRALLDNSKSKLEQQCQDTIQSVEEVSDIIDGSREDALRRGIIPSSSKMEKVRADLESAAKLVDTFAHDVTLAEPTWRATWLSELQRVTEEQRLLAYQNKLAADLKNDIKDATEMLDNVQAFVVNKQATGGRKFRPPSPEATNPAGGINNLLLEIRTKETNPNARLKAIEEQQRVRERELANKTDEFQNELSGFVAGKKLRKTGGTEETERVRARRSEKTLKRMLTADTEVDSPPLGDLTPQLTGGTRAVSEGARSRNSGSSTAEAGGLAGLGLEK</sequence>
<feature type="compositionally biased region" description="Polar residues" evidence="2">
    <location>
        <begin position="293"/>
        <end position="306"/>
    </location>
</feature>
<feature type="domain" description="Actin interacting protein 3 C-terminal" evidence="3">
    <location>
        <begin position="557"/>
        <end position="980"/>
    </location>
</feature>
<accession>A0AAF1BKZ2</accession>
<feature type="region of interest" description="Disordered" evidence="2">
    <location>
        <begin position="1"/>
        <end position="51"/>
    </location>
</feature>
<gene>
    <name evidence="4" type="primary">BUD6</name>
    <name evidence="4" type="ORF">LOC62_03G003715</name>
</gene>
<dbReference type="InterPro" id="IPR022782">
    <property type="entry name" value="AIP3-like_C"/>
</dbReference>
<dbReference type="GO" id="GO:0005519">
    <property type="term" value="F:cytoskeletal regulatory protein binding"/>
    <property type="evidence" value="ECO:0007669"/>
    <property type="project" value="InterPro"/>
</dbReference>
<feature type="region of interest" description="Disordered" evidence="2">
    <location>
        <begin position="174"/>
        <end position="391"/>
    </location>
</feature>
<evidence type="ECO:0000256" key="2">
    <source>
        <dbReference type="SAM" id="MobiDB-lite"/>
    </source>
</evidence>
<organism evidence="4 5">
    <name type="scientific">Vanrija pseudolonga</name>
    <dbReference type="NCBI Taxonomy" id="143232"/>
    <lineage>
        <taxon>Eukaryota</taxon>
        <taxon>Fungi</taxon>
        <taxon>Dikarya</taxon>
        <taxon>Basidiomycota</taxon>
        <taxon>Agaricomycotina</taxon>
        <taxon>Tremellomycetes</taxon>
        <taxon>Trichosporonales</taxon>
        <taxon>Trichosporonaceae</taxon>
        <taxon>Vanrija</taxon>
    </lineage>
</organism>
<evidence type="ECO:0000313" key="4">
    <source>
        <dbReference type="EMBL" id="WOO80204.1"/>
    </source>
</evidence>
<dbReference type="Pfam" id="PF23153">
    <property type="entry name" value="Aip3p_Bud6_N"/>
    <property type="match status" value="1"/>
</dbReference>
<evidence type="ECO:0000256" key="1">
    <source>
        <dbReference type="ARBA" id="ARBA00023054"/>
    </source>
</evidence>
<dbReference type="AlphaFoldDB" id="A0AAF1BKZ2"/>
<dbReference type="PANTHER" id="PTHR22741:SF10">
    <property type="entry name" value="COILED-COIL DOMAIN-CONTAINING PROTEIN CG32809"/>
    <property type="match status" value="1"/>
</dbReference>
<keyword evidence="1" id="KW-0175">Coiled coil</keyword>
<name>A0AAF1BKZ2_9TREE</name>
<evidence type="ECO:0000313" key="5">
    <source>
        <dbReference type="Proteomes" id="UP000827549"/>
    </source>
</evidence>
<feature type="compositionally biased region" description="Low complexity" evidence="2">
    <location>
        <begin position="205"/>
        <end position="216"/>
    </location>
</feature>
<dbReference type="InterPro" id="IPR051825">
    <property type="entry name" value="SRCIN1"/>
</dbReference>
<feature type="compositionally biased region" description="Polar residues" evidence="2">
    <location>
        <begin position="419"/>
        <end position="440"/>
    </location>
</feature>
<feature type="compositionally biased region" description="Polar residues" evidence="2">
    <location>
        <begin position="659"/>
        <end position="679"/>
    </location>
</feature>
<feature type="compositionally biased region" description="Polar residues" evidence="2">
    <location>
        <begin position="345"/>
        <end position="371"/>
    </location>
</feature>
<feature type="compositionally biased region" description="Low complexity" evidence="2">
    <location>
        <begin position="378"/>
        <end position="388"/>
    </location>
</feature>
<dbReference type="SMART" id="SM00806">
    <property type="entry name" value="AIP3"/>
    <property type="match status" value="1"/>
</dbReference>
<feature type="region of interest" description="Disordered" evidence="2">
    <location>
        <begin position="988"/>
        <end position="1038"/>
    </location>
</feature>
<dbReference type="RefSeq" id="XP_062626236.1">
    <property type="nucleotide sequence ID" value="XM_062770252.1"/>
</dbReference>